<name>A0A8J3JL40_9ACTN</name>
<accession>A0A8J3JL40</accession>
<dbReference type="AlphaFoldDB" id="A0A8J3JL40"/>
<keyword evidence="2" id="KW-1185">Reference proteome</keyword>
<comment type="caution">
    <text evidence="1">The sequence shown here is derived from an EMBL/GenBank/DDBJ whole genome shotgun (WGS) entry which is preliminary data.</text>
</comment>
<gene>
    <name evidence="1" type="ORF">Cba03nite_58280</name>
</gene>
<evidence type="ECO:0000313" key="2">
    <source>
        <dbReference type="Proteomes" id="UP000601223"/>
    </source>
</evidence>
<organism evidence="1 2">
    <name type="scientific">Catellatospora bangladeshensis</name>
    <dbReference type="NCBI Taxonomy" id="310355"/>
    <lineage>
        <taxon>Bacteria</taxon>
        <taxon>Bacillati</taxon>
        <taxon>Actinomycetota</taxon>
        <taxon>Actinomycetes</taxon>
        <taxon>Micromonosporales</taxon>
        <taxon>Micromonosporaceae</taxon>
        <taxon>Catellatospora</taxon>
    </lineage>
</organism>
<dbReference type="Proteomes" id="UP000601223">
    <property type="component" value="Unassembled WGS sequence"/>
</dbReference>
<dbReference type="EMBL" id="BONF01000038">
    <property type="protein sequence ID" value="GIF84479.1"/>
    <property type="molecule type" value="Genomic_DNA"/>
</dbReference>
<protein>
    <submittedName>
        <fullName evidence="1">Uncharacterized protein</fullName>
    </submittedName>
</protein>
<reference evidence="1 2" key="1">
    <citation type="submission" date="2021-01" db="EMBL/GenBank/DDBJ databases">
        <title>Whole genome shotgun sequence of Catellatospora bangladeshensis NBRC 107357.</title>
        <authorList>
            <person name="Komaki H."/>
            <person name="Tamura T."/>
        </authorList>
    </citation>
    <scope>NUCLEOTIDE SEQUENCE [LARGE SCALE GENOMIC DNA]</scope>
    <source>
        <strain evidence="1 2">NBRC 107357</strain>
    </source>
</reference>
<evidence type="ECO:0000313" key="1">
    <source>
        <dbReference type="EMBL" id="GIF84479.1"/>
    </source>
</evidence>
<proteinExistence type="predicted"/>
<sequence>MGASVSDIGRLMNESRDSLVELVEEVLMSHTPSAMGMCRACKQHWSRLVWHPCTQAEWARRFAAIRLNGAEA</sequence>